<accession>A0AAV4N1M5</accession>
<proteinExistence type="predicted"/>
<name>A0AAV4N1M5_CAEEX</name>
<organism evidence="1 2">
    <name type="scientific">Caerostris extrusa</name>
    <name type="common">Bark spider</name>
    <name type="synonym">Caerostris bankana</name>
    <dbReference type="NCBI Taxonomy" id="172846"/>
    <lineage>
        <taxon>Eukaryota</taxon>
        <taxon>Metazoa</taxon>
        <taxon>Ecdysozoa</taxon>
        <taxon>Arthropoda</taxon>
        <taxon>Chelicerata</taxon>
        <taxon>Arachnida</taxon>
        <taxon>Araneae</taxon>
        <taxon>Araneomorphae</taxon>
        <taxon>Entelegynae</taxon>
        <taxon>Araneoidea</taxon>
        <taxon>Araneidae</taxon>
        <taxon>Caerostris</taxon>
    </lineage>
</organism>
<keyword evidence="2" id="KW-1185">Reference proteome</keyword>
<comment type="caution">
    <text evidence="1">The sequence shown here is derived from an EMBL/GenBank/DDBJ whole genome shotgun (WGS) entry which is preliminary data.</text>
</comment>
<sequence>MLSTAASFSSGFLAADREANILSNSPRELKIEINSLRTKIALVAASELEFWNMVMNYLMIVLVLRSRDQRWSWWSSLHHTGKGDSLGYFFFCREIPSRNSCGLAWRRPRFRELWASSPCG</sequence>
<dbReference type="AlphaFoldDB" id="A0AAV4N1M5"/>
<dbReference type="EMBL" id="BPLR01002759">
    <property type="protein sequence ID" value="GIX77487.1"/>
    <property type="molecule type" value="Genomic_DNA"/>
</dbReference>
<dbReference type="Proteomes" id="UP001054945">
    <property type="component" value="Unassembled WGS sequence"/>
</dbReference>
<gene>
    <name evidence="1" type="ORF">CEXT_340541</name>
</gene>
<evidence type="ECO:0000313" key="1">
    <source>
        <dbReference type="EMBL" id="GIX77487.1"/>
    </source>
</evidence>
<evidence type="ECO:0000313" key="2">
    <source>
        <dbReference type="Proteomes" id="UP001054945"/>
    </source>
</evidence>
<reference evidence="1 2" key="1">
    <citation type="submission" date="2021-06" db="EMBL/GenBank/DDBJ databases">
        <title>Caerostris extrusa draft genome.</title>
        <authorList>
            <person name="Kono N."/>
            <person name="Arakawa K."/>
        </authorList>
    </citation>
    <scope>NUCLEOTIDE SEQUENCE [LARGE SCALE GENOMIC DNA]</scope>
</reference>
<protein>
    <submittedName>
        <fullName evidence="1">Uncharacterized protein</fullName>
    </submittedName>
</protein>